<dbReference type="SUPFAM" id="SSF53254">
    <property type="entry name" value="Phosphoglycerate mutase-like"/>
    <property type="match status" value="1"/>
</dbReference>
<dbReference type="SMART" id="SM00855">
    <property type="entry name" value="PGAM"/>
    <property type="match status" value="1"/>
</dbReference>
<keyword evidence="3" id="KW-1185">Reference proteome</keyword>
<dbReference type="RefSeq" id="WP_137628486.1">
    <property type="nucleotide sequence ID" value="NZ_BJDJ01000009.1"/>
</dbReference>
<dbReference type="Pfam" id="PF00300">
    <property type="entry name" value="His_Phos_1"/>
    <property type="match status" value="1"/>
</dbReference>
<dbReference type="Proteomes" id="UP001596282">
    <property type="component" value="Unassembled WGS sequence"/>
</dbReference>
<evidence type="ECO:0000313" key="2">
    <source>
        <dbReference type="EMBL" id="MFC6180616.1"/>
    </source>
</evidence>
<proteinExistence type="predicted"/>
<dbReference type="InterPro" id="IPR013078">
    <property type="entry name" value="His_Pase_superF_clade-1"/>
</dbReference>
<dbReference type="InterPro" id="IPR029033">
    <property type="entry name" value="His_PPase_superfam"/>
</dbReference>
<evidence type="ECO:0000313" key="3">
    <source>
        <dbReference type="Proteomes" id="UP001596282"/>
    </source>
</evidence>
<dbReference type="EC" id="3.1.3.-" evidence="2"/>
<evidence type="ECO:0000256" key="1">
    <source>
        <dbReference type="ARBA" id="ARBA00022801"/>
    </source>
</evidence>
<dbReference type="GO" id="GO:0016787">
    <property type="term" value="F:hydrolase activity"/>
    <property type="evidence" value="ECO:0007669"/>
    <property type="project" value="UniProtKB-KW"/>
</dbReference>
<gene>
    <name evidence="2" type="ORF">ACFP5Y_05195</name>
</gene>
<dbReference type="InterPro" id="IPR051695">
    <property type="entry name" value="Phosphoglycerate_Mutase"/>
</dbReference>
<accession>A0ABW1RYZ2</accession>
<dbReference type="PANTHER" id="PTHR46517:SF1">
    <property type="entry name" value="FRUCTOSE-2,6-BISPHOSPHATASE TIGAR"/>
    <property type="match status" value="1"/>
</dbReference>
<dbReference type="PANTHER" id="PTHR46517">
    <property type="entry name" value="FRUCTOSE-2,6-BISPHOSPHATASE TIGAR"/>
    <property type="match status" value="1"/>
</dbReference>
<comment type="caution">
    <text evidence="2">The sequence shown here is derived from an EMBL/GenBank/DDBJ whole genome shotgun (WGS) entry which is preliminary data.</text>
</comment>
<organism evidence="2 3">
    <name type="scientific">Lactiplantibacillus daowaiensis</name>
    <dbReference type="NCBI Taxonomy" id="2559918"/>
    <lineage>
        <taxon>Bacteria</taxon>
        <taxon>Bacillati</taxon>
        <taxon>Bacillota</taxon>
        <taxon>Bacilli</taxon>
        <taxon>Lactobacillales</taxon>
        <taxon>Lactobacillaceae</taxon>
        <taxon>Lactiplantibacillus</taxon>
    </lineage>
</organism>
<keyword evidence="1 2" id="KW-0378">Hydrolase</keyword>
<dbReference type="CDD" id="cd07067">
    <property type="entry name" value="HP_PGM_like"/>
    <property type="match status" value="1"/>
</dbReference>
<protein>
    <submittedName>
        <fullName evidence="2">Histidine phosphatase family protein</fullName>
        <ecNumber evidence="2">3.1.3.-</ecNumber>
    </submittedName>
</protein>
<sequence>MQIYFVRHGRTQYNLEHRFQGGNSDSPLIDSGIAGGKAAGRRLQAVEFAQVYSSPQKRALDTAKYIVAENQWQPEIIIEPRFQEFKFGTWDGKREEDVAPQSQKELLLHHPDQYQPELAGQGESYLDFVTRTTAAVHDAVNEAGVHNAQPILVVSHGLVTTMTVKALLGIPVAKFRDPLYIDGKLMPTIGHGIVDNDSLTILETHDNQQFDVKTWNETDYLPTD</sequence>
<dbReference type="Gene3D" id="3.40.50.1240">
    <property type="entry name" value="Phosphoglycerate mutase-like"/>
    <property type="match status" value="1"/>
</dbReference>
<reference evidence="3" key="1">
    <citation type="journal article" date="2019" name="Int. J. Syst. Evol. Microbiol.">
        <title>The Global Catalogue of Microorganisms (GCM) 10K type strain sequencing project: providing services to taxonomists for standard genome sequencing and annotation.</title>
        <authorList>
            <consortium name="The Broad Institute Genomics Platform"/>
            <consortium name="The Broad Institute Genome Sequencing Center for Infectious Disease"/>
            <person name="Wu L."/>
            <person name="Ma J."/>
        </authorList>
    </citation>
    <scope>NUCLEOTIDE SEQUENCE [LARGE SCALE GENOMIC DNA]</scope>
    <source>
        <strain evidence="3">CCM 8933</strain>
    </source>
</reference>
<dbReference type="EMBL" id="JBHSSC010000014">
    <property type="protein sequence ID" value="MFC6180616.1"/>
    <property type="molecule type" value="Genomic_DNA"/>
</dbReference>
<name>A0ABW1RYZ2_9LACO</name>